<name>A0A1Q9EIF0_SYMMI</name>
<evidence type="ECO:0000313" key="2">
    <source>
        <dbReference type="Proteomes" id="UP000186817"/>
    </source>
</evidence>
<protein>
    <submittedName>
        <fullName evidence="1">Uncharacterized protein</fullName>
    </submittedName>
</protein>
<organism evidence="1 2">
    <name type="scientific">Symbiodinium microadriaticum</name>
    <name type="common">Dinoflagellate</name>
    <name type="synonym">Zooxanthella microadriatica</name>
    <dbReference type="NCBI Taxonomy" id="2951"/>
    <lineage>
        <taxon>Eukaryota</taxon>
        <taxon>Sar</taxon>
        <taxon>Alveolata</taxon>
        <taxon>Dinophyceae</taxon>
        <taxon>Suessiales</taxon>
        <taxon>Symbiodiniaceae</taxon>
        <taxon>Symbiodinium</taxon>
    </lineage>
</organism>
<dbReference type="Proteomes" id="UP000186817">
    <property type="component" value="Unassembled WGS sequence"/>
</dbReference>
<keyword evidence="2" id="KW-1185">Reference proteome</keyword>
<reference evidence="1 2" key="1">
    <citation type="submission" date="2016-02" db="EMBL/GenBank/DDBJ databases">
        <title>Genome analysis of coral dinoflagellate symbionts highlights evolutionary adaptations to a symbiotic lifestyle.</title>
        <authorList>
            <person name="Aranda M."/>
            <person name="Li Y."/>
            <person name="Liew Y.J."/>
            <person name="Baumgarten S."/>
            <person name="Simakov O."/>
            <person name="Wilson M."/>
            <person name="Piel J."/>
            <person name="Ashoor H."/>
            <person name="Bougouffa S."/>
            <person name="Bajic V.B."/>
            <person name="Ryu T."/>
            <person name="Ravasi T."/>
            <person name="Bayer T."/>
            <person name="Micklem G."/>
            <person name="Kim H."/>
            <person name="Bhak J."/>
            <person name="Lajeunesse T.C."/>
            <person name="Voolstra C.R."/>
        </authorList>
    </citation>
    <scope>NUCLEOTIDE SEQUENCE [LARGE SCALE GENOMIC DNA]</scope>
    <source>
        <strain evidence="1 2">CCMP2467</strain>
    </source>
</reference>
<dbReference type="OrthoDB" id="407172at2759"/>
<gene>
    <name evidence="1" type="ORF">AK812_SmicGene9476</name>
</gene>
<accession>A0A1Q9EIF0</accession>
<dbReference type="AlphaFoldDB" id="A0A1Q9EIF0"/>
<sequence length="144" mass="16539">MSEHRAEDLTFDQMKTAVVPLVCRALPQPVSLDLPVGIFNPLILPITLLQLHDNPLVNMFDVISNHSLDIDFAYLEKAFFDANRDSNFSYSTNAIEAKWSLLKRWAHRKLGGKLPSHSDRVKWHRLINEYQGRCILKRLPDSGE</sequence>
<dbReference type="EMBL" id="LSRX01000146">
    <property type="protein sequence ID" value="OLQ07147.1"/>
    <property type="molecule type" value="Genomic_DNA"/>
</dbReference>
<proteinExistence type="predicted"/>
<evidence type="ECO:0000313" key="1">
    <source>
        <dbReference type="EMBL" id="OLQ07147.1"/>
    </source>
</evidence>
<comment type="caution">
    <text evidence="1">The sequence shown here is derived from an EMBL/GenBank/DDBJ whole genome shotgun (WGS) entry which is preliminary data.</text>
</comment>